<dbReference type="PANTHER" id="PTHR47396">
    <property type="entry name" value="TYPE I RESTRICTION ENZYME ECOKI R PROTEIN"/>
    <property type="match status" value="1"/>
</dbReference>
<reference evidence="2 3" key="1">
    <citation type="journal article" date="2019" name="Int. J. Syst. Evol. Microbiol.">
        <title>The Global Catalogue of Microorganisms (GCM) 10K type strain sequencing project: providing services to taxonomists for standard genome sequencing and annotation.</title>
        <authorList>
            <consortium name="The Broad Institute Genomics Platform"/>
            <consortium name="The Broad Institute Genome Sequencing Center for Infectious Disease"/>
            <person name="Wu L."/>
            <person name="Ma J."/>
        </authorList>
    </citation>
    <scope>NUCLEOTIDE SEQUENCE [LARGE SCALE GENOMIC DNA]</scope>
    <source>
        <strain evidence="2 3">JCM 16374</strain>
    </source>
</reference>
<dbReference type="Pfam" id="PF00271">
    <property type="entry name" value="Helicase_C"/>
    <property type="match status" value="1"/>
</dbReference>
<accession>A0ABN3SGF7</accession>
<dbReference type="Gene3D" id="2.60.40.1120">
    <property type="entry name" value="Carboxypeptidase-like, regulatory domain"/>
    <property type="match status" value="1"/>
</dbReference>
<dbReference type="Pfam" id="PF08463">
    <property type="entry name" value="EcoEI_R_C"/>
    <property type="match status" value="1"/>
</dbReference>
<dbReference type="InterPro" id="IPR001650">
    <property type="entry name" value="Helicase_C-like"/>
</dbReference>
<gene>
    <name evidence="2" type="ORF">GCM10009864_55240</name>
</gene>
<dbReference type="CDD" id="cd18799">
    <property type="entry name" value="SF2_C_EcoAI-like"/>
    <property type="match status" value="1"/>
</dbReference>
<name>A0ABN3SGF7_9ACTN</name>
<dbReference type="Gene3D" id="3.40.50.300">
    <property type="entry name" value="P-loop containing nucleotide triphosphate hydrolases"/>
    <property type="match status" value="2"/>
</dbReference>
<dbReference type="InterPro" id="IPR013670">
    <property type="entry name" value="EcoEI_R_C_dom"/>
</dbReference>
<evidence type="ECO:0000259" key="1">
    <source>
        <dbReference type="PROSITE" id="PS51192"/>
    </source>
</evidence>
<dbReference type="RefSeq" id="WP_344580913.1">
    <property type="nucleotide sequence ID" value="NZ_BAAARK010000021.1"/>
</dbReference>
<dbReference type="InterPro" id="IPR006935">
    <property type="entry name" value="Helicase/UvrB_N"/>
</dbReference>
<feature type="domain" description="Helicase ATP-binding" evidence="1">
    <location>
        <begin position="180"/>
        <end position="337"/>
    </location>
</feature>
<dbReference type="PANTHER" id="PTHR47396:SF1">
    <property type="entry name" value="ATP-DEPENDENT HELICASE IRC3-RELATED"/>
    <property type="match status" value="1"/>
</dbReference>
<evidence type="ECO:0000313" key="2">
    <source>
        <dbReference type="EMBL" id="GAA2676702.1"/>
    </source>
</evidence>
<dbReference type="SUPFAM" id="SSF49464">
    <property type="entry name" value="Carboxypeptidase regulatory domain-like"/>
    <property type="match status" value="1"/>
</dbReference>
<dbReference type="Pfam" id="PF13620">
    <property type="entry name" value="CarboxypepD_reg"/>
    <property type="match status" value="1"/>
</dbReference>
<dbReference type="InterPro" id="IPR008969">
    <property type="entry name" value="CarboxyPept-like_regulatory"/>
</dbReference>
<dbReference type="EMBL" id="BAAARK010000021">
    <property type="protein sequence ID" value="GAA2676702.1"/>
    <property type="molecule type" value="Genomic_DNA"/>
</dbReference>
<dbReference type="SUPFAM" id="SSF52540">
    <property type="entry name" value="P-loop containing nucleoside triphosphate hydrolases"/>
    <property type="match status" value="2"/>
</dbReference>
<protein>
    <recommendedName>
        <fullName evidence="1">Helicase ATP-binding domain-containing protein</fullName>
    </recommendedName>
</protein>
<evidence type="ECO:0000313" key="3">
    <source>
        <dbReference type="Proteomes" id="UP001500994"/>
    </source>
</evidence>
<dbReference type="SMART" id="SM00487">
    <property type="entry name" value="DEXDc"/>
    <property type="match status" value="1"/>
</dbReference>
<sequence>MSLNEKETRLQLIDPLLAAAGWANGLVAEEYLYRPGKLRLLGDQTVRDRPQFVDYVLRTEPRGCILAVVEAKDESHAEGAGLQQALAYAADLAAPFAYSTNGHGIVEQDLRTGQVRQLHAFPTPDELRQRFEAGATWRGTTVTGHGGDQVPNPLLQPAFALPGAPAMRYYQEHAVSAAIEQALTGRHRALLSLATGTGKTFIAFNFAYKLLATGYARRILFIADRVSLRDQAYNEFGGLGERRGVVSGPNIPLARDVHFAIYQTLYADAPGGGKVFERYPKGYFDIVIVDECHRSGYGDWGAILEYFSDAFHLGMTATPKQDDSIDTYAFFAGENLDEEGIPRPIFEYSLGRGIDDGYLATYKVLRVKTTVDESLVIQEEVERGAELVVPEGTTPRDAYEMREFERAIVVPDRTRVLCQHLAGVLRTNGALDKTIVFCVTMEHADLVRSEMQDLLGSETGKNLFAARIVSEERDAGAILEQFQLASTSEPVVVTTVDLLSTGVNAPSVRNIVFMRPISSVTMFKQIIGRGSRVDPITDKTYFRIIDYTNATRLFDDWDLPTSPPVTGPMEGQLVVAGVVMDDETGALIADASVSVRLAGRLLAEARADGSGAFRIEELPGTVVDVFVTSRGYTRRHLRVDTTEAEATELEVALRMPSQIDHRLRISGVDVAIAEEVELDLGNGNVIQSNEYLERAKATVLERVGSLDELRNAWVDKNKRAELSEYLGMRQVTPELLSLVLGRPDVDGFDLLARVGFDFEPVSLSARATAAEPLLVTEFPELPDNFVSAVLDKFRLGGVAEIASSELFRLPPFAACWGGVLGVTSLLGGPAKVASFLAAIPRALFEPESNT</sequence>
<keyword evidence="3" id="KW-1185">Reference proteome</keyword>
<dbReference type="InterPro" id="IPR050742">
    <property type="entry name" value="Helicase_Restrict-Modif_Enz"/>
</dbReference>
<dbReference type="PROSITE" id="PS51192">
    <property type="entry name" value="HELICASE_ATP_BIND_1"/>
    <property type="match status" value="1"/>
</dbReference>
<dbReference type="Proteomes" id="UP001500994">
    <property type="component" value="Unassembled WGS sequence"/>
</dbReference>
<dbReference type="Pfam" id="PF04851">
    <property type="entry name" value="ResIII"/>
    <property type="match status" value="1"/>
</dbReference>
<dbReference type="CDD" id="cd18032">
    <property type="entry name" value="DEXHc_RE_I_III_res"/>
    <property type="match status" value="1"/>
</dbReference>
<proteinExistence type="predicted"/>
<comment type="caution">
    <text evidence="2">The sequence shown here is derived from an EMBL/GenBank/DDBJ whole genome shotgun (WGS) entry which is preliminary data.</text>
</comment>
<dbReference type="InterPro" id="IPR027417">
    <property type="entry name" value="P-loop_NTPase"/>
</dbReference>
<organism evidence="2 3">
    <name type="scientific">Streptomyces lunalinharesii</name>
    <dbReference type="NCBI Taxonomy" id="333384"/>
    <lineage>
        <taxon>Bacteria</taxon>
        <taxon>Bacillati</taxon>
        <taxon>Actinomycetota</taxon>
        <taxon>Actinomycetes</taxon>
        <taxon>Kitasatosporales</taxon>
        <taxon>Streptomycetaceae</taxon>
        <taxon>Streptomyces</taxon>
    </lineage>
</organism>
<dbReference type="Gene3D" id="3.90.1570.30">
    <property type="match status" value="1"/>
</dbReference>
<dbReference type="InterPro" id="IPR014001">
    <property type="entry name" value="Helicase_ATP-bd"/>
</dbReference>